<keyword evidence="3" id="KW-1185">Reference proteome</keyword>
<dbReference type="EnsemblPlants" id="TuG1812G0400003666.01.T01">
    <property type="protein sequence ID" value="TuG1812G0400003666.01.T01.cds253681"/>
    <property type="gene ID" value="TuG1812G0400003666.01"/>
</dbReference>
<dbReference type="Proteomes" id="UP000015106">
    <property type="component" value="Chromosome 4"/>
</dbReference>
<protein>
    <submittedName>
        <fullName evidence="2">Uncharacterized protein</fullName>
    </submittedName>
</protein>
<dbReference type="Gramene" id="TuG1812G0400003666.01.T01">
    <property type="protein sequence ID" value="TuG1812G0400003666.01.T01.cds253681"/>
    <property type="gene ID" value="TuG1812G0400003666.01"/>
</dbReference>
<accession>A0A8R7UCC0</accession>
<sequence length="166" mass="19022">MAPEVAMVLGLLMLRPNRPCRRRRRSRPGFLPDWPLQTCTRTRYWSPRTTQWTSTLSQNLQLLHHHVCARCMVGGHGWSCNHPRHKITRSRRRPNLRRLCRPRSPSSRTPRVFHLRRRRTRRPALGLLRRALASGCASPRGLLHSGTSSTTGQAAPLAHRRPAAGT</sequence>
<organism evidence="2 3">
    <name type="scientific">Triticum urartu</name>
    <name type="common">Red wild einkorn</name>
    <name type="synonym">Crithodium urartu</name>
    <dbReference type="NCBI Taxonomy" id="4572"/>
    <lineage>
        <taxon>Eukaryota</taxon>
        <taxon>Viridiplantae</taxon>
        <taxon>Streptophyta</taxon>
        <taxon>Embryophyta</taxon>
        <taxon>Tracheophyta</taxon>
        <taxon>Spermatophyta</taxon>
        <taxon>Magnoliopsida</taxon>
        <taxon>Liliopsida</taxon>
        <taxon>Poales</taxon>
        <taxon>Poaceae</taxon>
        <taxon>BOP clade</taxon>
        <taxon>Pooideae</taxon>
        <taxon>Triticodae</taxon>
        <taxon>Triticeae</taxon>
        <taxon>Triticinae</taxon>
        <taxon>Triticum</taxon>
    </lineage>
</organism>
<feature type="region of interest" description="Disordered" evidence="1">
    <location>
        <begin position="139"/>
        <end position="166"/>
    </location>
</feature>
<evidence type="ECO:0000313" key="3">
    <source>
        <dbReference type="Proteomes" id="UP000015106"/>
    </source>
</evidence>
<evidence type="ECO:0000256" key="1">
    <source>
        <dbReference type="SAM" id="MobiDB-lite"/>
    </source>
</evidence>
<reference evidence="2" key="3">
    <citation type="submission" date="2022-06" db="UniProtKB">
        <authorList>
            <consortium name="EnsemblPlants"/>
        </authorList>
    </citation>
    <scope>IDENTIFICATION</scope>
</reference>
<evidence type="ECO:0000313" key="2">
    <source>
        <dbReference type="EnsemblPlants" id="TuG1812G0400003666.01.T01.cds253681"/>
    </source>
</evidence>
<dbReference type="AlphaFoldDB" id="A0A8R7UCC0"/>
<proteinExistence type="predicted"/>
<reference evidence="2" key="2">
    <citation type="submission" date="2018-03" db="EMBL/GenBank/DDBJ databases">
        <title>The Triticum urartu genome reveals the dynamic nature of wheat genome evolution.</title>
        <authorList>
            <person name="Ling H."/>
            <person name="Ma B."/>
            <person name="Shi X."/>
            <person name="Liu H."/>
            <person name="Dong L."/>
            <person name="Sun H."/>
            <person name="Cao Y."/>
            <person name="Gao Q."/>
            <person name="Zheng S."/>
            <person name="Li Y."/>
            <person name="Yu Y."/>
            <person name="Du H."/>
            <person name="Qi M."/>
            <person name="Li Y."/>
            <person name="Yu H."/>
            <person name="Cui Y."/>
            <person name="Wang N."/>
            <person name="Chen C."/>
            <person name="Wu H."/>
            <person name="Zhao Y."/>
            <person name="Zhang J."/>
            <person name="Li Y."/>
            <person name="Zhou W."/>
            <person name="Zhang B."/>
            <person name="Hu W."/>
            <person name="Eijk M."/>
            <person name="Tang J."/>
            <person name="Witsenboer H."/>
            <person name="Zhao S."/>
            <person name="Li Z."/>
            <person name="Zhang A."/>
            <person name="Wang D."/>
            <person name="Liang C."/>
        </authorList>
    </citation>
    <scope>NUCLEOTIDE SEQUENCE [LARGE SCALE GENOMIC DNA]</scope>
    <source>
        <strain evidence="2">cv. G1812</strain>
    </source>
</reference>
<reference evidence="3" key="1">
    <citation type="journal article" date="2013" name="Nature">
        <title>Draft genome of the wheat A-genome progenitor Triticum urartu.</title>
        <authorList>
            <person name="Ling H.Q."/>
            <person name="Zhao S."/>
            <person name="Liu D."/>
            <person name="Wang J."/>
            <person name="Sun H."/>
            <person name="Zhang C."/>
            <person name="Fan H."/>
            <person name="Li D."/>
            <person name="Dong L."/>
            <person name="Tao Y."/>
            <person name="Gao C."/>
            <person name="Wu H."/>
            <person name="Li Y."/>
            <person name="Cui Y."/>
            <person name="Guo X."/>
            <person name="Zheng S."/>
            <person name="Wang B."/>
            <person name="Yu K."/>
            <person name="Liang Q."/>
            <person name="Yang W."/>
            <person name="Lou X."/>
            <person name="Chen J."/>
            <person name="Feng M."/>
            <person name="Jian J."/>
            <person name="Zhang X."/>
            <person name="Luo G."/>
            <person name="Jiang Y."/>
            <person name="Liu J."/>
            <person name="Wang Z."/>
            <person name="Sha Y."/>
            <person name="Zhang B."/>
            <person name="Wu H."/>
            <person name="Tang D."/>
            <person name="Shen Q."/>
            <person name="Xue P."/>
            <person name="Zou S."/>
            <person name="Wang X."/>
            <person name="Liu X."/>
            <person name="Wang F."/>
            <person name="Yang Y."/>
            <person name="An X."/>
            <person name="Dong Z."/>
            <person name="Zhang K."/>
            <person name="Zhang X."/>
            <person name="Luo M.C."/>
            <person name="Dvorak J."/>
            <person name="Tong Y."/>
            <person name="Wang J."/>
            <person name="Yang H."/>
            <person name="Li Z."/>
            <person name="Wang D."/>
            <person name="Zhang A."/>
            <person name="Wang J."/>
        </authorList>
    </citation>
    <scope>NUCLEOTIDE SEQUENCE</scope>
    <source>
        <strain evidence="3">cv. G1812</strain>
    </source>
</reference>
<name>A0A8R7UCC0_TRIUA</name>